<protein>
    <submittedName>
        <fullName evidence="2">Uncharacterized protein</fullName>
    </submittedName>
</protein>
<accession>A0A7I8JXA8</accession>
<dbReference type="AlphaFoldDB" id="A0A7I8JXA8"/>
<evidence type="ECO:0000313" key="3">
    <source>
        <dbReference type="Proteomes" id="UP000663760"/>
    </source>
</evidence>
<feature type="compositionally biased region" description="Low complexity" evidence="1">
    <location>
        <begin position="116"/>
        <end position="125"/>
    </location>
</feature>
<dbReference type="EMBL" id="LR746264">
    <property type="protein sequence ID" value="CAA7387907.1"/>
    <property type="molecule type" value="Genomic_DNA"/>
</dbReference>
<dbReference type="PANTHER" id="PTHR36075">
    <property type="entry name" value="BNAA10G09820D PROTEIN"/>
    <property type="match status" value="1"/>
</dbReference>
<organism evidence="2 3">
    <name type="scientific">Spirodela intermedia</name>
    <name type="common">Intermediate duckweed</name>
    <dbReference type="NCBI Taxonomy" id="51605"/>
    <lineage>
        <taxon>Eukaryota</taxon>
        <taxon>Viridiplantae</taxon>
        <taxon>Streptophyta</taxon>
        <taxon>Embryophyta</taxon>
        <taxon>Tracheophyta</taxon>
        <taxon>Spermatophyta</taxon>
        <taxon>Magnoliopsida</taxon>
        <taxon>Liliopsida</taxon>
        <taxon>Araceae</taxon>
        <taxon>Lemnoideae</taxon>
        <taxon>Spirodela</taxon>
    </lineage>
</organism>
<proteinExistence type="predicted"/>
<feature type="compositionally biased region" description="Basic and acidic residues" evidence="1">
    <location>
        <begin position="40"/>
        <end position="59"/>
    </location>
</feature>
<gene>
    <name evidence="2" type="ORF">SI8410_01000236</name>
</gene>
<keyword evidence="3" id="KW-1185">Reference proteome</keyword>
<sequence>MLHTIVGCPQPSASENIINTDGYVIPSLTGGESEMGSPHVPEEVADRKPPSTPIKEEKIYLGPHGAPPCQAKPPQEQQNPTAYRQRFKNKLKEADRKFAGAGRENKLDALRELVGSNSPASLALPKSPPRDWLDPHCHESHFEKHPR</sequence>
<dbReference type="PANTHER" id="PTHR36075:SF1">
    <property type="entry name" value="OS03G0595200 PROTEIN"/>
    <property type="match status" value="1"/>
</dbReference>
<evidence type="ECO:0000256" key="1">
    <source>
        <dbReference type="SAM" id="MobiDB-lite"/>
    </source>
</evidence>
<reference evidence="2" key="1">
    <citation type="submission" date="2020-02" db="EMBL/GenBank/DDBJ databases">
        <authorList>
            <person name="Scholz U."/>
            <person name="Mascher M."/>
            <person name="Fiebig A."/>
        </authorList>
    </citation>
    <scope>NUCLEOTIDE SEQUENCE</scope>
</reference>
<feature type="region of interest" description="Disordered" evidence="1">
    <location>
        <begin position="28"/>
        <end position="82"/>
    </location>
</feature>
<dbReference type="Proteomes" id="UP000663760">
    <property type="component" value="Chromosome 1"/>
</dbReference>
<evidence type="ECO:0000313" key="2">
    <source>
        <dbReference type="EMBL" id="CAA7387907.1"/>
    </source>
</evidence>
<feature type="region of interest" description="Disordered" evidence="1">
    <location>
        <begin position="115"/>
        <end position="147"/>
    </location>
</feature>
<feature type="compositionally biased region" description="Basic and acidic residues" evidence="1">
    <location>
        <begin position="128"/>
        <end position="147"/>
    </location>
</feature>
<name>A0A7I8JXA8_SPIIN</name>
<dbReference type="OrthoDB" id="631005at2759"/>